<dbReference type="RefSeq" id="WP_008320982.1">
    <property type="nucleotide sequence ID" value="NZ_AOLN01000018.1"/>
</dbReference>
<dbReference type="InterPro" id="IPR027056">
    <property type="entry name" value="Gluconate_2DH_su3"/>
</dbReference>
<feature type="region of interest" description="Disordered" evidence="1">
    <location>
        <begin position="174"/>
        <end position="195"/>
    </location>
</feature>
<evidence type="ECO:0000256" key="1">
    <source>
        <dbReference type="SAM" id="MobiDB-lite"/>
    </source>
</evidence>
<comment type="caution">
    <text evidence="2">The sequence shown here is derived from an EMBL/GenBank/DDBJ whole genome shotgun (WGS) entry which is preliminary data.</text>
</comment>
<dbReference type="Pfam" id="PF13618">
    <property type="entry name" value="Gluconate_2-dh3"/>
    <property type="match status" value="1"/>
</dbReference>
<accession>M0I3A5</accession>
<organism evidence="2 3">
    <name type="scientific">Haloferax mucosum ATCC BAA-1512</name>
    <dbReference type="NCBI Taxonomy" id="662479"/>
    <lineage>
        <taxon>Archaea</taxon>
        <taxon>Methanobacteriati</taxon>
        <taxon>Methanobacteriota</taxon>
        <taxon>Stenosarchaea group</taxon>
        <taxon>Halobacteria</taxon>
        <taxon>Halobacteriales</taxon>
        <taxon>Haloferacaceae</taxon>
        <taxon>Haloferax</taxon>
    </lineage>
</organism>
<dbReference type="PATRIC" id="fig|662479.7.peg.2672"/>
<gene>
    <name evidence="2" type="ORF">C440_13214</name>
</gene>
<dbReference type="OrthoDB" id="198474at2157"/>
<dbReference type="EMBL" id="AOLN01000018">
    <property type="protein sequence ID" value="ELZ91275.1"/>
    <property type="molecule type" value="Genomic_DNA"/>
</dbReference>
<reference evidence="2 3" key="1">
    <citation type="journal article" date="2014" name="PLoS Genet.">
        <title>Phylogenetically driven sequencing of extremely halophilic archaea reveals strategies for static and dynamic osmo-response.</title>
        <authorList>
            <person name="Becker E.A."/>
            <person name="Seitzer P.M."/>
            <person name="Tritt A."/>
            <person name="Larsen D."/>
            <person name="Krusor M."/>
            <person name="Yao A.I."/>
            <person name="Wu D."/>
            <person name="Madern D."/>
            <person name="Eisen J.A."/>
            <person name="Darling A.E."/>
            <person name="Facciotti M.T."/>
        </authorList>
    </citation>
    <scope>NUCLEOTIDE SEQUENCE [LARGE SCALE GENOMIC DNA]</scope>
    <source>
        <strain evidence="2 3">ATCC BAA-1512</strain>
    </source>
</reference>
<dbReference type="Proteomes" id="UP000011550">
    <property type="component" value="Unassembled WGS sequence"/>
</dbReference>
<protein>
    <recommendedName>
        <fullName evidence="4">Tat (Twin-arginine translocation) pathway signal sequence</fullName>
    </recommendedName>
</protein>
<proteinExistence type="predicted"/>
<dbReference type="AlphaFoldDB" id="M0I3A5"/>
<dbReference type="PROSITE" id="PS51318">
    <property type="entry name" value="TAT"/>
    <property type="match status" value="1"/>
</dbReference>
<sequence length="195" mass="20365">MRLTRRDALAVLAGLGITGGALGLSTLDPTAADGDGSSGDRDPAETDLLATMTAAAEVVYPSQVTGVGEFVETYVTGRSRDASRQAAMETVVSELDEIARDWHGAPFADLAADDRDDLLRELGVADSEPVPEGNVSERVRFYVVNELLYAFYASPTGGRLVGIENPIGHAGGTDSYQRAAMDGGQSDVNAGENDG</sequence>
<evidence type="ECO:0000313" key="2">
    <source>
        <dbReference type="EMBL" id="ELZ91275.1"/>
    </source>
</evidence>
<dbReference type="InterPro" id="IPR006311">
    <property type="entry name" value="TAT_signal"/>
</dbReference>
<keyword evidence="3" id="KW-1185">Reference proteome</keyword>
<evidence type="ECO:0000313" key="3">
    <source>
        <dbReference type="Proteomes" id="UP000011550"/>
    </source>
</evidence>
<dbReference type="STRING" id="662479.C440_13214"/>
<name>M0I3A5_9EURY</name>
<evidence type="ECO:0008006" key="4">
    <source>
        <dbReference type="Google" id="ProtNLM"/>
    </source>
</evidence>